<dbReference type="GO" id="GO:0000287">
    <property type="term" value="F:magnesium ion binding"/>
    <property type="evidence" value="ECO:0007669"/>
    <property type="project" value="UniProtKB-UniRule"/>
</dbReference>
<accession>A0A5C8PDP0</accession>
<comment type="caution">
    <text evidence="12">The sequence shown here is derived from an EMBL/GenBank/DDBJ whole genome shotgun (WGS) entry which is preliminary data.</text>
</comment>
<feature type="binding site" evidence="11">
    <location>
        <position position="199"/>
    </location>
    <ligand>
        <name>substrate</name>
    </ligand>
</feature>
<feature type="binding site" evidence="11">
    <location>
        <position position="172"/>
    </location>
    <ligand>
        <name>ATP</name>
        <dbReference type="ChEBI" id="CHEBI:30616"/>
    </ligand>
</feature>
<name>A0A5C8PDP0_9HYPH</name>
<dbReference type="EMBL" id="VDUZ01000040">
    <property type="protein sequence ID" value="TXL71710.1"/>
    <property type="molecule type" value="Genomic_DNA"/>
</dbReference>
<dbReference type="NCBIfam" id="TIGR00694">
    <property type="entry name" value="thiM"/>
    <property type="match status" value="1"/>
</dbReference>
<comment type="catalytic activity">
    <reaction evidence="1 11">
        <text>5-(2-hydroxyethyl)-4-methylthiazole + ATP = 4-methyl-5-(2-phosphooxyethyl)-thiazole + ADP + H(+)</text>
        <dbReference type="Rhea" id="RHEA:24212"/>
        <dbReference type="ChEBI" id="CHEBI:15378"/>
        <dbReference type="ChEBI" id="CHEBI:17957"/>
        <dbReference type="ChEBI" id="CHEBI:30616"/>
        <dbReference type="ChEBI" id="CHEBI:58296"/>
        <dbReference type="ChEBI" id="CHEBI:456216"/>
        <dbReference type="EC" id="2.7.1.50"/>
    </reaction>
</comment>
<keyword evidence="13" id="KW-1185">Reference proteome</keyword>
<keyword evidence="4 11" id="KW-0808">Transferase</keyword>
<feature type="binding site" evidence="11">
    <location>
        <position position="50"/>
    </location>
    <ligand>
        <name>substrate</name>
    </ligand>
</feature>
<keyword evidence="8 11" id="KW-0067">ATP-binding</keyword>
<dbReference type="GO" id="GO:0004417">
    <property type="term" value="F:hydroxyethylthiazole kinase activity"/>
    <property type="evidence" value="ECO:0007669"/>
    <property type="project" value="UniProtKB-UniRule"/>
</dbReference>
<dbReference type="GO" id="GO:0009228">
    <property type="term" value="P:thiamine biosynthetic process"/>
    <property type="evidence" value="ECO:0007669"/>
    <property type="project" value="UniProtKB-KW"/>
</dbReference>
<dbReference type="CDD" id="cd01170">
    <property type="entry name" value="THZ_kinase"/>
    <property type="match status" value="1"/>
</dbReference>
<dbReference type="InterPro" id="IPR029056">
    <property type="entry name" value="Ribokinase-like"/>
</dbReference>
<dbReference type="Gene3D" id="3.40.1190.20">
    <property type="match status" value="1"/>
</dbReference>
<evidence type="ECO:0000256" key="5">
    <source>
        <dbReference type="ARBA" id="ARBA00022723"/>
    </source>
</evidence>
<comment type="cofactor">
    <cofactor evidence="2 11">
        <name>Mg(2+)</name>
        <dbReference type="ChEBI" id="CHEBI:18420"/>
    </cofactor>
</comment>
<dbReference type="RefSeq" id="WP_147850469.1">
    <property type="nucleotide sequence ID" value="NZ_VDUZ01000040.1"/>
</dbReference>
<evidence type="ECO:0000256" key="11">
    <source>
        <dbReference type="HAMAP-Rule" id="MF_00228"/>
    </source>
</evidence>
<evidence type="ECO:0000256" key="8">
    <source>
        <dbReference type="ARBA" id="ARBA00022840"/>
    </source>
</evidence>
<dbReference type="PIRSF" id="PIRSF000513">
    <property type="entry name" value="Thz_kinase"/>
    <property type="match status" value="1"/>
</dbReference>
<evidence type="ECO:0000256" key="1">
    <source>
        <dbReference type="ARBA" id="ARBA00001771"/>
    </source>
</evidence>
<evidence type="ECO:0000256" key="10">
    <source>
        <dbReference type="ARBA" id="ARBA00022977"/>
    </source>
</evidence>
<keyword evidence="9 11" id="KW-0460">Magnesium</keyword>
<dbReference type="Pfam" id="PF02110">
    <property type="entry name" value="HK"/>
    <property type="match status" value="1"/>
</dbReference>
<dbReference type="AlphaFoldDB" id="A0A5C8PDP0"/>
<keyword evidence="5 11" id="KW-0479">Metal-binding</keyword>
<dbReference type="GO" id="GO:0009229">
    <property type="term" value="P:thiamine diphosphate biosynthetic process"/>
    <property type="evidence" value="ECO:0007669"/>
    <property type="project" value="UniProtKB-UniRule"/>
</dbReference>
<feature type="binding site" evidence="11">
    <location>
        <position position="125"/>
    </location>
    <ligand>
        <name>ATP</name>
        <dbReference type="ChEBI" id="CHEBI:30616"/>
    </ligand>
</feature>
<evidence type="ECO:0000313" key="13">
    <source>
        <dbReference type="Proteomes" id="UP000321638"/>
    </source>
</evidence>
<keyword evidence="10 11" id="KW-0784">Thiamine biosynthesis</keyword>
<comment type="pathway">
    <text evidence="3 11">Cofactor biosynthesis; thiamine diphosphate biosynthesis; 4-methyl-5-(2-phosphoethyl)-thiazole from 5-(2-hydroxyethyl)-4-methylthiazole: step 1/1.</text>
</comment>
<proteinExistence type="inferred from homology"/>
<dbReference type="HAMAP" id="MF_00228">
    <property type="entry name" value="Thz_kinase"/>
    <property type="match status" value="1"/>
</dbReference>
<evidence type="ECO:0000256" key="9">
    <source>
        <dbReference type="ARBA" id="ARBA00022842"/>
    </source>
</evidence>
<dbReference type="InterPro" id="IPR000417">
    <property type="entry name" value="Hyethyz_kinase"/>
</dbReference>
<protein>
    <recommendedName>
        <fullName evidence="11">Hydroxyethylthiazole kinase</fullName>
        <ecNumber evidence="11">2.7.1.50</ecNumber>
    </recommendedName>
    <alternativeName>
        <fullName evidence="11">4-methyl-5-beta-hydroxyethylthiazole kinase</fullName>
        <shortName evidence="11">TH kinase</shortName>
        <shortName evidence="11">Thz kinase</shortName>
    </alternativeName>
</protein>
<dbReference type="UniPathway" id="UPA00060">
    <property type="reaction ID" value="UER00139"/>
</dbReference>
<evidence type="ECO:0000256" key="4">
    <source>
        <dbReference type="ARBA" id="ARBA00022679"/>
    </source>
</evidence>
<dbReference type="NCBIfam" id="NF006830">
    <property type="entry name" value="PRK09355.1"/>
    <property type="match status" value="1"/>
</dbReference>
<dbReference type="EC" id="2.7.1.50" evidence="11"/>
<dbReference type="GO" id="GO:0005524">
    <property type="term" value="F:ATP binding"/>
    <property type="evidence" value="ECO:0007669"/>
    <property type="project" value="UniProtKB-UniRule"/>
</dbReference>
<dbReference type="OrthoDB" id="8909021at2"/>
<comment type="function">
    <text evidence="11">Catalyzes the phosphorylation of the hydroxyl group of 4-methyl-5-beta-hydroxyethylthiazole (THZ).</text>
</comment>
<reference evidence="12 13" key="1">
    <citation type="submission" date="2019-06" db="EMBL/GenBank/DDBJ databases">
        <title>New taxonomy in bacterial strain CC-CFT640, isolated from vineyard.</title>
        <authorList>
            <person name="Lin S.-Y."/>
            <person name="Tsai C.-F."/>
            <person name="Young C.-C."/>
        </authorList>
    </citation>
    <scope>NUCLEOTIDE SEQUENCE [LARGE SCALE GENOMIC DNA]</scope>
    <source>
        <strain evidence="12 13">CC-CFT640</strain>
    </source>
</reference>
<sequence>MNLADNLAEESWELLQRVRERAPLVQNITNFVAMDAAANAVLAVGASPAMVHAVEEVAEFVTVADALTINIGTLSSAWVESMRVAARTAARLGKPWVLDPVGVGATAFRRKTATELLDLRPTIVRGNASEIIALAGLAQARQKGVDSTQTTAEAEASAMLLARTLGGTVVVTGAVDLVTDGTRTVRIANGDPLMTRVTALGCALTAVTGAFAAVEKDALLAATAATAVFGLAGETAAKAARGPGSLRAALMDTLHGLDAAVVRAGVRVEASSPST</sequence>
<evidence type="ECO:0000256" key="7">
    <source>
        <dbReference type="ARBA" id="ARBA00022777"/>
    </source>
</evidence>
<organism evidence="12 13">
    <name type="scientific">Vineibacter terrae</name>
    <dbReference type="NCBI Taxonomy" id="2586908"/>
    <lineage>
        <taxon>Bacteria</taxon>
        <taxon>Pseudomonadati</taxon>
        <taxon>Pseudomonadota</taxon>
        <taxon>Alphaproteobacteria</taxon>
        <taxon>Hyphomicrobiales</taxon>
        <taxon>Vineibacter</taxon>
    </lineage>
</organism>
<evidence type="ECO:0000256" key="3">
    <source>
        <dbReference type="ARBA" id="ARBA00004868"/>
    </source>
</evidence>
<dbReference type="SUPFAM" id="SSF53613">
    <property type="entry name" value="Ribokinase-like"/>
    <property type="match status" value="1"/>
</dbReference>
<gene>
    <name evidence="11 12" type="primary">thiM</name>
    <name evidence="12" type="ORF">FHP25_28895</name>
</gene>
<keyword evidence="6 11" id="KW-0547">Nucleotide-binding</keyword>
<evidence type="ECO:0000256" key="2">
    <source>
        <dbReference type="ARBA" id="ARBA00001946"/>
    </source>
</evidence>
<dbReference type="Proteomes" id="UP000321638">
    <property type="component" value="Unassembled WGS sequence"/>
</dbReference>
<evidence type="ECO:0000313" key="12">
    <source>
        <dbReference type="EMBL" id="TXL71710.1"/>
    </source>
</evidence>
<keyword evidence="7 11" id="KW-0418">Kinase</keyword>
<comment type="similarity">
    <text evidence="11">Belongs to the Thz kinase family.</text>
</comment>
<evidence type="ECO:0000256" key="6">
    <source>
        <dbReference type="ARBA" id="ARBA00022741"/>
    </source>
</evidence>
<dbReference type="PRINTS" id="PR01099">
    <property type="entry name" value="HYETHTZKNASE"/>
</dbReference>